<organism evidence="8 9">
    <name type="scientific">Trichosporon asahii var. asahii (strain ATCC 90039 / CBS 2479 / JCM 2466 / KCTC 7840 / NBRC 103889/ NCYC 2677 / UAMH 7654)</name>
    <name type="common">Yeast</name>
    <dbReference type="NCBI Taxonomy" id="1186058"/>
    <lineage>
        <taxon>Eukaryota</taxon>
        <taxon>Fungi</taxon>
        <taxon>Dikarya</taxon>
        <taxon>Basidiomycota</taxon>
        <taxon>Agaricomycotina</taxon>
        <taxon>Tremellomycetes</taxon>
        <taxon>Trichosporonales</taxon>
        <taxon>Trichosporonaceae</taxon>
        <taxon>Trichosporon</taxon>
    </lineage>
</organism>
<evidence type="ECO:0000256" key="5">
    <source>
        <dbReference type="ARBA" id="ARBA00023274"/>
    </source>
</evidence>
<dbReference type="PANTHER" id="PTHR37799:SF1">
    <property type="entry name" value="SMALL RIBOSOMAL SUBUNIT PROTEIN MS23"/>
    <property type="match status" value="1"/>
</dbReference>
<keyword evidence="3" id="KW-0689">Ribosomal protein</keyword>
<evidence type="ECO:0000256" key="3">
    <source>
        <dbReference type="ARBA" id="ARBA00022980"/>
    </source>
</evidence>
<gene>
    <name evidence="8" type="ORF">A1Q1_01238</name>
</gene>
<dbReference type="Proteomes" id="UP000002748">
    <property type="component" value="Unassembled WGS sequence"/>
</dbReference>
<dbReference type="EMBL" id="ALBS01000165">
    <property type="protein sequence ID" value="EJT49609.1"/>
    <property type="molecule type" value="Genomic_DNA"/>
</dbReference>
<name>J6EY89_TRIAS</name>
<comment type="subcellular location">
    <subcellularLocation>
        <location evidence="1">Mitochondrion</location>
    </subcellularLocation>
</comment>
<sequence>MVRKIPTQVPQQMSRMLESKLVQQPPTWWGAVLANPPPVLPPRQVTPRNRPDATLKQYPDLEEAHFAQHHGRPHSKNHKQKHLKEIKPKPVQISYAIDKIRRQFFADFPFEALRPTSISEGIDIADENPVQGKNWTKLVQRGRYPTVEDTIQFAQKLHAEDGMALQLAYDEAVSQFCQLRAHHEMASQAAETEARHYGAHFKRDESDLQTRTFDKERSALARTAIEQSDDPNAAAGNTGLKWIRKPKVWASDVPAGTIPVGEFTGAKTYVAKWSLPAPARWAGANTEEPKGELLKLLGRKARAPPPPKADGEMDDAQLLAAIRGKQ</sequence>
<accession>J6EY89</accession>
<dbReference type="OrthoDB" id="5542239at2759"/>
<evidence type="ECO:0000313" key="9">
    <source>
        <dbReference type="Proteomes" id="UP000002748"/>
    </source>
</evidence>
<evidence type="ECO:0000256" key="4">
    <source>
        <dbReference type="ARBA" id="ARBA00023128"/>
    </source>
</evidence>
<dbReference type="InterPro" id="IPR016939">
    <property type="entry name" value="Ribosomal_mS23_fun"/>
</dbReference>
<evidence type="ECO:0000313" key="8">
    <source>
        <dbReference type="EMBL" id="EJT49609.1"/>
    </source>
</evidence>
<comment type="similarity">
    <text evidence="2">Belongs to the mitochondrion-specific ribosomal protein mS23 family.</text>
</comment>
<evidence type="ECO:0000256" key="1">
    <source>
        <dbReference type="ARBA" id="ARBA00004173"/>
    </source>
</evidence>
<dbReference type="AlphaFoldDB" id="J6EY89"/>
<keyword evidence="4" id="KW-0496">Mitochondrion</keyword>
<proteinExistence type="inferred from homology"/>
<dbReference type="RefSeq" id="XP_014179786.1">
    <property type="nucleotide sequence ID" value="XM_014324311.1"/>
</dbReference>
<evidence type="ECO:0000256" key="2">
    <source>
        <dbReference type="ARBA" id="ARBA00009864"/>
    </source>
</evidence>
<comment type="caution">
    <text evidence="8">The sequence shown here is derived from an EMBL/GenBank/DDBJ whole genome shotgun (WGS) entry which is preliminary data.</text>
</comment>
<dbReference type="GO" id="GO:0005763">
    <property type="term" value="C:mitochondrial small ribosomal subunit"/>
    <property type="evidence" value="ECO:0007669"/>
    <property type="project" value="InterPro"/>
</dbReference>
<reference evidence="8 9" key="1">
    <citation type="journal article" date="2012" name="Eukaryot. Cell">
        <title>Draft genome sequence of CBS 2479, the standard type strain of Trichosporon asahii.</title>
        <authorList>
            <person name="Yang R.Y."/>
            <person name="Li H.T."/>
            <person name="Zhu H."/>
            <person name="Zhou G.P."/>
            <person name="Wang M."/>
            <person name="Wang L."/>
        </authorList>
    </citation>
    <scope>NUCLEOTIDE SEQUENCE [LARGE SCALE GENOMIC DNA]</scope>
    <source>
        <strain evidence="9">ATCC 90039 / CBS 2479 / JCM 2466 / KCTC 7840 / NCYC 2677 / UAMH 7654</strain>
    </source>
</reference>
<dbReference type="PANTHER" id="PTHR37799">
    <property type="entry name" value="37S RIBOSOMAL PROTEIN S25, MITOCHONDRIAL"/>
    <property type="match status" value="1"/>
</dbReference>
<dbReference type="VEuPathDB" id="FungiDB:A1Q1_01238"/>
<evidence type="ECO:0000256" key="6">
    <source>
        <dbReference type="ARBA" id="ARBA00035137"/>
    </source>
</evidence>
<dbReference type="HOGENOM" id="CLU_068101_0_0_1"/>
<dbReference type="KEGG" id="tasa:A1Q1_01238"/>
<dbReference type="GO" id="GO:0003735">
    <property type="term" value="F:structural constituent of ribosome"/>
    <property type="evidence" value="ECO:0007669"/>
    <property type="project" value="InterPro"/>
</dbReference>
<keyword evidence="5" id="KW-0687">Ribonucleoprotein</keyword>
<evidence type="ECO:0000256" key="7">
    <source>
        <dbReference type="ARBA" id="ARBA00035421"/>
    </source>
</evidence>
<dbReference type="Pfam" id="PF13741">
    <property type="entry name" value="MRP-S25"/>
    <property type="match status" value="1"/>
</dbReference>
<protein>
    <recommendedName>
        <fullName evidence="6">Small ribosomal subunit protein mS23</fullName>
    </recommendedName>
    <alternativeName>
        <fullName evidence="7">37S ribosomal protein S25, mitochondrial</fullName>
    </alternativeName>
</protein>
<dbReference type="GeneID" id="25984752"/>